<dbReference type="Proteomes" id="UP001596200">
    <property type="component" value="Unassembled WGS sequence"/>
</dbReference>
<sequence>MQPAKKKSKRVTSWHLIGAQLAMFRKASRLTQAALAERCSVGDDTIASIEQGRRALQWDFAVKLDELLDTKGALRVAVEKVPKKELFPAFVQDFVDYEQEALTLLSYQNQVVPGLLQTEKYARFVFSCLYPPLEADEQEGWVAARLDRQKLLSRKPRPMLHFLLEESILRSRIGDPAMMREQIRHLRQCMELPFLGLQIVPMKIPKHAALDGPMVLLETPDHDHLAYVEGQLTSYLHDDPDVVSVLQQKCGMLRSQALSVEESALLLDDCLERDDPRSTHGR</sequence>
<reference evidence="3" key="1">
    <citation type="journal article" date="2019" name="Int. J. Syst. Evol. Microbiol.">
        <title>The Global Catalogue of Microorganisms (GCM) 10K type strain sequencing project: providing services to taxonomists for standard genome sequencing and annotation.</title>
        <authorList>
            <consortium name="The Broad Institute Genomics Platform"/>
            <consortium name="The Broad Institute Genome Sequencing Center for Infectious Disease"/>
            <person name="Wu L."/>
            <person name="Ma J."/>
        </authorList>
    </citation>
    <scope>NUCLEOTIDE SEQUENCE [LARGE SCALE GENOMIC DNA]</scope>
    <source>
        <strain evidence="3">JCM 4147</strain>
    </source>
</reference>
<dbReference type="Gene3D" id="1.10.260.40">
    <property type="entry name" value="lambda repressor-like DNA-binding domains"/>
    <property type="match status" value="1"/>
</dbReference>
<dbReference type="InterPro" id="IPR010982">
    <property type="entry name" value="Lambda_DNA-bd_dom_sf"/>
</dbReference>
<dbReference type="SMART" id="SM00530">
    <property type="entry name" value="HTH_XRE"/>
    <property type="match status" value="1"/>
</dbReference>
<evidence type="ECO:0000313" key="3">
    <source>
        <dbReference type="Proteomes" id="UP001596200"/>
    </source>
</evidence>
<dbReference type="EMBL" id="JBHSPU010000044">
    <property type="protein sequence ID" value="MFC5918708.1"/>
    <property type="molecule type" value="Genomic_DNA"/>
</dbReference>
<accession>A0ABW1GWQ8</accession>
<feature type="domain" description="HTH cro/C1-type" evidence="1">
    <location>
        <begin position="21"/>
        <end position="74"/>
    </location>
</feature>
<gene>
    <name evidence="2" type="ORF">ACFP1B_35545</name>
</gene>
<dbReference type="Pfam" id="PF13560">
    <property type="entry name" value="HTH_31"/>
    <property type="match status" value="1"/>
</dbReference>
<comment type="caution">
    <text evidence="2">The sequence shown here is derived from an EMBL/GenBank/DDBJ whole genome shotgun (WGS) entry which is preliminary data.</text>
</comment>
<evidence type="ECO:0000313" key="2">
    <source>
        <dbReference type="EMBL" id="MFC5918708.1"/>
    </source>
</evidence>
<dbReference type="InterPro" id="IPR001387">
    <property type="entry name" value="Cro/C1-type_HTH"/>
</dbReference>
<dbReference type="PROSITE" id="PS50943">
    <property type="entry name" value="HTH_CROC1"/>
    <property type="match status" value="1"/>
</dbReference>
<dbReference type="RefSeq" id="WP_344517730.1">
    <property type="nucleotide sequence ID" value="NZ_BAAATU010000077.1"/>
</dbReference>
<proteinExistence type="predicted"/>
<dbReference type="Pfam" id="PF19054">
    <property type="entry name" value="DUF5753"/>
    <property type="match status" value="1"/>
</dbReference>
<keyword evidence="3" id="KW-1185">Reference proteome</keyword>
<evidence type="ECO:0000259" key="1">
    <source>
        <dbReference type="PROSITE" id="PS50943"/>
    </source>
</evidence>
<protein>
    <submittedName>
        <fullName evidence="2">Helix-turn-helix domain-containing protein</fullName>
    </submittedName>
</protein>
<name>A0ABW1GWQ8_9ACTN</name>
<dbReference type="CDD" id="cd00093">
    <property type="entry name" value="HTH_XRE"/>
    <property type="match status" value="1"/>
</dbReference>
<dbReference type="SUPFAM" id="SSF47413">
    <property type="entry name" value="lambda repressor-like DNA-binding domains"/>
    <property type="match status" value="1"/>
</dbReference>
<dbReference type="InterPro" id="IPR043917">
    <property type="entry name" value="DUF5753"/>
</dbReference>
<organism evidence="2 3">
    <name type="scientific">Streptomyces pulveraceus</name>
    <dbReference type="NCBI Taxonomy" id="68258"/>
    <lineage>
        <taxon>Bacteria</taxon>
        <taxon>Bacillati</taxon>
        <taxon>Actinomycetota</taxon>
        <taxon>Actinomycetes</taxon>
        <taxon>Kitasatosporales</taxon>
        <taxon>Streptomycetaceae</taxon>
        <taxon>Streptomyces</taxon>
    </lineage>
</organism>